<evidence type="ECO:0000256" key="1">
    <source>
        <dbReference type="ARBA" id="ARBA00023125"/>
    </source>
</evidence>
<dbReference type="Proteomes" id="UP000663613">
    <property type="component" value="Chromosome"/>
</dbReference>
<reference evidence="4 6" key="2">
    <citation type="submission" date="2021-02" db="EMBL/GenBank/DDBJ databases">
        <title>Bacillus cereus VKM B-370.</title>
        <authorList>
            <person name="Kazantseva O.A."/>
            <person name="Piligrimova E.G."/>
            <person name="Buzikov R.M."/>
            <person name="Shadrin A.M."/>
        </authorList>
    </citation>
    <scope>NUCLEOTIDE SEQUENCE [LARGE SCALE GENOMIC DNA]</scope>
    <source>
        <strain evidence="4 6">VKM B-370</strain>
    </source>
</reference>
<dbReference type="SUPFAM" id="SSF55136">
    <property type="entry name" value="Probable bacterial effector-binding domain"/>
    <property type="match status" value="1"/>
</dbReference>
<dbReference type="PANTHER" id="PTHR30204:SF97">
    <property type="entry name" value="MERR FAMILY REGULATORY PROTEIN"/>
    <property type="match status" value="1"/>
</dbReference>
<dbReference type="InterPro" id="IPR047057">
    <property type="entry name" value="MerR_fam"/>
</dbReference>
<reference evidence="3 5" key="1">
    <citation type="submission" date="2018-08" db="EMBL/GenBank/DDBJ databases">
        <title>Bacillus phenotypic plasticity.</title>
        <authorList>
            <person name="Hurtado E."/>
        </authorList>
    </citation>
    <scope>NUCLEOTIDE SEQUENCE [LARGE SCALE GENOMIC DNA]</scope>
    <source>
        <strain evidence="3 5">111b</strain>
    </source>
</reference>
<dbReference type="InterPro" id="IPR011256">
    <property type="entry name" value="Reg_factor_effector_dom_sf"/>
</dbReference>
<dbReference type="InterPro" id="IPR000551">
    <property type="entry name" value="MerR-type_HTH_dom"/>
</dbReference>
<accession>A0A9W7UTJ6</accession>
<dbReference type="GO" id="GO:0003700">
    <property type="term" value="F:DNA-binding transcription factor activity"/>
    <property type="evidence" value="ECO:0007669"/>
    <property type="project" value="InterPro"/>
</dbReference>
<dbReference type="SMART" id="SM00871">
    <property type="entry name" value="AraC_E_bind"/>
    <property type="match status" value="1"/>
</dbReference>
<dbReference type="SUPFAM" id="SSF46955">
    <property type="entry name" value="Putative DNA-binding domain"/>
    <property type="match status" value="1"/>
</dbReference>
<sequence length="273" mass="32132">MYTIAEFSRICKMSTRMLRHYDKEEILKPAYVNPVNGYRYYEQGQLEVALKIKKLREYKFPLPKIKIVLQSSDQDSFVQHIQSQIIELSQEVKQNLQVISEMNEMVKVNSSLNTARHRNYDILMGMRNEVTIIIQRVKIDMDDMDDYFYDLYEEVQKNNFQIVGSPSAVFYDEEYIPSNSDIELRIPVMQGNDEDVAQEYEMKKLSPHQIVTTMHYGSYDYIGYAYIALEEWVEKNGCVIVNSPYEVYIKGPECDCLAEEYVTQICFLVTKIE</sequence>
<dbReference type="GO" id="GO:0003677">
    <property type="term" value="F:DNA binding"/>
    <property type="evidence" value="ECO:0007669"/>
    <property type="project" value="UniProtKB-KW"/>
</dbReference>
<protein>
    <submittedName>
        <fullName evidence="3">MerR family transcriptional regulator</fullName>
    </submittedName>
</protein>
<dbReference type="PANTHER" id="PTHR30204">
    <property type="entry name" value="REDOX-CYCLING DRUG-SENSING TRANSCRIPTIONAL ACTIVATOR SOXR"/>
    <property type="match status" value="1"/>
</dbReference>
<dbReference type="Gene3D" id="3.20.80.10">
    <property type="entry name" value="Regulatory factor, effector binding domain"/>
    <property type="match status" value="1"/>
</dbReference>
<dbReference type="PROSITE" id="PS50937">
    <property type="entry name" value="HTH_MERR_2"/>
    <property type="match status" value="1"/>
</dbReference>
<gene>
    <name evidence="3" type="ORF">DX932_03900</name>
    <name evidence="4" type="ORF">JTF64_02415</name>
</gene>
<dbReference type="Pfam" id="PF13411">
    <property type="entry name" value="MerR_1"/>
    <property type="match status" value="1"/>
</dbReference>
<dbReference type="AlphaFoldDB" id="A0A9W7UTJ6"/>
<dbReference type="Gene3D" id="1.10.1660.10">
    <property type="match status" value="1"/>
</dbReference>
<dbReference type="RefSeq" id="WP_000287988.1">
    <property type="nucleotide sequence ID" value="NZ_CP070339.1"/>
</dbReference>
<dbReference type="SMART" id="SM00422">
    <property type="entry name" value="HTH_MERR"/>
    <property type="match status" value="1"/>
</dbReference>
<evidence type="ECO:0000313" key="5">
    <source>
        <dbReference type="Proteomes" id="UP000323321"/>
    </source>
</evidence>
<dbReference type="Proteomes" id="UP000323321">
    <property type="component" value="Unassembled WGS sequence"/>
</dbReference>
<feature type="domain" description="HTH merR-type" evidence="2">
    <location>
        <begin position="1"/>
        <end position="71"/>
    </location>
</feature>
<proteinExistence type="predicted"/>
<name>A0A9W7UTJ6_BACCE</name>
<dbReference type="InterPro" id="IPR010499">
    <property type="entry name" value="AraC_E-bd"/>
</dbReference>
<keyword evidence="1" id="KW-0238">DNA-binding</keyword>
<dbReference type="EMBL" id="QSMZ01000002">
    <property type="protein sequence ID" value="KAA6472742.1"/>
    <property type="molecule type" value="Genomic_DNA"/>
</dbReference>
<evidence type="ECO:0000313" key="6">
    <source>
        <dbReference type="Proteomes" id="UP000663613"/>
    </source>
</evidence>
<dbReference type="InterPro" id="IPR009061">
    <property type="entry name" value="DNA-bd_dom_put_sf"/>
</dbReference>
<evidence type="ECO:0000313" key="4">
    <source>
        <dbReference type="EMBL" id="QRY16136.1"/>
    </source>
</evidence>
<dbReference type="EMBL" id="CP070339">
    <property type="protein sequence ID" value="QRY16136.1"/>
    <property type="molecule type" value="Genomic_DNA"/>
</dbReference>
<organism evidence="3 5">
    <name type="scientific">Bacillus cereus</name>
    <dbReference type="NCBI Taxonomy" id="1396"/>
    <lineage>
        <taxon>Bacteria</taxon>
        <taxon>Bacillati</taxon>
        <taxon>Bacillota</taxon>
        <taxon>Bacilli</taxon>
        <taxon>Bacillales</taxon>
        <taxon>Bacillaceae</taxon>
        <taxon>Bacillus</taxon>
        <taxon>Bacillus cereus group</taxon>
    </lineage>
</organism>
<evidence type="ECO:0000313" key="3">
    <source>
        <dbReference type="EMBL" id="KAA6472742.1"/>
    </source>
</evidence>
<evidence type="ECO:0000259" key="2">
    <source>
        <dbReference type="PROSITE" id="PS50937"/>
    </source>
</evidence>